<evidence type="ECO:0000256" key="1">
    <source>
        <dbReference type="SAM" id="SignalP"/>
    </source>
</evidence>
<proteinExistence type="predicted"/>
<dbReference type="AlphaFoldDB" id="A0AAE9E6G1"/>
<dbReference type="Proteomes" id="UP000829354">
    <property type="component" value="Chromosome I"/>
</dbReference>
<keyword evidence="3" id="KW-1185">Reference proteome</keyword>
<reference evidence="2 3" key="1">
    <citation type="submission" date="2022-04" db="EMBL/GenBank/DDBJ databases">
        <title>Chromosome-level reference genomes for two strains of Caenorhabditis briggsae: an improved platform for comparative genomics.</title>
        <authorList>
            <person name="Stevens L."/>
            <person name="Andersen E."/>
        </authorList>
    </citation>
    <scope>NUCLEOTIDE SEQUENCE [LARGE SCALE GENOMIC DNA]</scope>
    <source>
        <strain evidence="2">VX34</strain>
        <tissue evidence="2">Whole-organism</tissue>
    </source>
</reference>
<accession>A0AAE9E6G1</accession>
<evidence type="ECO:0000313" key="3">
    <source>
        <dbReference type="Proteomes" id="UP000829354"/>
    </source>
</evidence>
<evidence type="ECO:0000313" key="2">
    <source>
        <dbReference type="EMBL" id="UMM14709.1"/>
    </source>
</evidence>
<protein>
    <submittedName>
        <fullName evidence="2">Uncharacterized protein</fullName>
    </submittedName>
</protein>
<name>A0AAE9E6G1_CAEBR</name>
<sequence length="104" mass="11707">MKLHVAFCIFLAVIIPISALHSENELKELEAVLEKFQPEALEVLEELKKEQIEPLVPQNFGSKIRLKILGTCGEVTECKSGYLAPLACRTHLNEKVFQELCCPN</sequence>
<keyword evidence="1" id="KW-0732">Signal</keyword>
<gene>
    <name evidence="2" type="ORF">L5515_002409</name>
</gene>
<feature type="signal peptide" evidence="1">
    <location>
        <begin position="1"/>
        <end position="19"/>
    </location>
</feature>
<organism evidence="2 3">
    <name type="scientific">Caenorhabditis briggsae</name>
    <dbReference type="NCBI Taxonomy" id="6238"/>
    <lineage>
        <taxon>Eukaryota</taxon>
        <taxon>Metazoa</taxon>
        <taxon>Ecdysozoa</taxon>
        <taxon>Nematoda</taxon>
        <taxon>Chromadorea</taxon>
        <taxon>Rhabditida</taxon>
        <taxon>Rhabditina</taxon>
        <taxon>Rhabditomorpha</taxon>
        <taxon>Rhabditoidea</taxon>
        <taxon>Rhabditidae</taxon>
        <taxon>Peloderinae</taxon>
        <taxon>Caenorhabditis</taxon>
    </lineage>
</organism>
<feature type="chain" id="PRO_5042035410" evidence="1">
    <location>
        <begin position="20"/>
        <end position="104"/>
    </location>
</feature>
<dbReference type="EMBL" id="CP092620">
    <property type="protein sequence ID" value="UMM14709.1"/>
    <property type="molecule type" value="Genomic_DNA"/>
</dbReference>